<keyword evidence="4 6" id="KW-0472">Membrane</keyword>
<dbReference type="InterPro" id="IPR049453">
    <property type="entry name" value="Memb_transporter_dom"/>
</dbReference>
<keyword evidence="9" id="KW-1185">Reference proteome</keyword>
<sequence>MAAGCEVPQPPRLLAMARRTIPNRARRWGVFAVGEVRTGLRRVRGSFVPLIQSAMAAGLAWFLAEQLLGRHAPLFAPIAAFVCLGFKVDRAPRKVAEVGVGATIGVLIGEAISIYLGAGWWQMSLALVTGALIGRFLDRGDLTTMQGGVNAMVVVGMTSYASQSGGFTGRWMDAIVGALVALVVAVLLPRHPTERPRRYAKTTLSEFAGMLDMLGRGLIMGDVEELADSRAQRKVVQQVSNTWETTLSTARDVVAANPSLWSQRSEVAELQRLYRLTTRAQRSSYMLGRQGLSMVEEVGPLREVGSLVLEASRATHALAGAVGAWQRPEKARATLLSIAHRASPTGLGTEEWRDIALMSVMRAMIVDLLQITGLSRADARNALAEATGRPFSESSEDQAESDSDDLSSPLWG</sequence>
<dbReference type="Pfam" id="PF13515">
    <property type="entry name" value="FUSC_2"/>
    <property type="match status" value="1"/>
</dbReference>
<name>A0A4Q2ECX6_9ACTN</name>
<reference evidence="8 9" key="1">
    <citation type="submission" date="2018-01" db="EMBL/GenBank/DDBJ databases">
        <title>Lactibacter flavus gen. nov., sp. nov., a novel bacterium of the family Propionibacteriaceae isolated from raw milk and dairy products.</title>
        <authorList>
            <person name="Wenning M."/>
            <person name="Breitenwieser F."/>
            <person name="Huptas C."/>
            <person name="von Neubeck M."/>
            <person name="Busse H.-J."/>
            <person name="Scherer S."/>
        </authorList>
    </citation>
    <scope>NUCLEOTIDE SEQUENCE [LARGE SCALE GENOMIC DNA]</scope>
    <source>
        <strain evidence="8 9">VG341</strain>
    </source>
</reference>
<feature type="domain" description="Integral membrane bound transporter" evidence="7">
    <location>
        <begin position="59"/>
        <end position="184"/>
    </location>
</feature>
<gene>
    <name evidence="8" type="ORF">C1706_13210</name>
</gene>
<evidence type="ECO:0000256" key="2">
    <source>
        <dbReference type="ARBA" id="ARBA00022692"/>
    </source>
</evidence>
<feature type="transmembrane region" description="Helical" evidence="6">
    <location>
        <begin position="70"/>
        <end position="88"/>
    </location>
</feature>
<evidence type="ECO:0000256" key="3">
    <source>
        <dbReference type="ARBA" id="ARBA00022989"/>
    </source>
</evidence>
<comment type="subcellular location">
    <subcellularLocation>
        <location evidence="1">Membrane</location>
        <topology evidence="1">Multi-pass membrane protein</topology>
    </subcellularLocation>
</comment>
<evidence type="ECO:0000256" key="6">
    <source>
        <dbReference type="SAM" id="Phobius"/>
    </source>
</evidence>
<dbReference type="EMBL" id="PPCV01000011">
    <property type="protein sequence ID" value="RXW31267.1"/>
    <property type="molecule type" value="Genomic_DNA"/>
</dbReference>
<evidence type="ECO:0000256" key="1">
    <source>
        <dbReference type="ARBA" id="ARBA00004141"/>
    </source>
</evidence>
<dbReference type="AlphaFoldDB" id="A0A4Q2ECX6"/>
<evidence type="ECO:0000313" key="8">
    <source>
        <dbReference type="EMBL" id="RXW31267.1"/>
    </source>
</evidence>
<accession>A0A4Q2ECX6</accession>
<dbReference type="Proteomes" id="UP000290624">
    <property type="component" value="Unassembled WGS sequence"/>
</dbReference>
<evidence type="ECO:0000256" key="5">
    <source>
        <dbReference type="SAM" id="MobiDB-lite"/>
    </source>
</evidence>
<keyword evidence="2 6" id="KW-0812">Transmembrane</keyword>
<comment type="caution">
    <text evidence="8">The sequence shown here is derived from an EMBL/GenBank/DDBJ whole genome shotgun (WGS) entry which is preliminary data.</text>
</comment>
<feature type="compositionally biased region" description="Acidic residues" evidence="5">
    <location>
        <begin position="394"/>
        <end position="405"/>
    </location>
</feature>
<feature type="region of interest" description="Disordered" evidence="5">
    <location>
        <begin position="385"/>
        <end position="412"/>
    </location>
</feature>
<proteinExistence type="predicted"/>
<feature type="transmembrane region" description="Helical" evidence="6">
    <location>
        <begin position="47"/>
        <end position="64"/>
    </location>
</feature>
<dbReference type="GO" id="GO:0016020">
    <property type="term" value="C:membrane"/>
    <property type="evidence" value="ECO:0007669"/>
    <property type="project" value="UniProtKB-SubCell"/>
</dbReference>
<feature type="transmembrane region" description="Helical" evidence="6">
    <location>
        <begin position="95"/>
        <end position="114"/>
    </location>
</feature>
<feature type="transmembrane region" description="Helical" evidence="6">
    <location>
        <begin position="171"/>
        <end position="188"/>
    </location>
</feature>
<protein>
    <recommendedName>
        <fullName evidence="7">Integral membrane bound transporter domain-containing protein</fullName>
    </recommendedName>
</protein>
<organism evidence="8 9">
    <name type="scientific">Propioniciclava flava</name>
    <dbReference type="NCBI Taxonomy" id="2072026"/>
    <lineage>
        <taxon>Bacteria</taxon>
        <taxon>Bacillati</taxon>
        <taxon>Actinomycetota</taxon>
        <taxon>Actinomycetes</taxon>
        <taxon>Propionibacteriales</taxon>
        <taxon>Propionibacteriaceae</taxon>
        <taxon>Propioniciclava</taxon>
    </lineage>
</organism>
<evidence type="ECO:0000313" key="9">
    <source>
        <dbReference type="Proteomes" id="UP000290624"/>
    </source>
</evidence>
<evidence type="ECO:0000256" key="4">
    <source>
        <dbReference type="ARBA" id="ARBA00023136"/>
    </source>
</evidence>
<evidence type="ECO:0000259" key="7">
    <source>
        <dbReference type="Pfam" id="PF13515"/>
    </source>
</evidence>
<dbReference type="OrthoDB" id="5198202at2"/>
<keyword evidence="3 6" id="KW-1133">Transmembrane helix</keyword>